<accession>A0A7C8UFR6</accession>
<feature type="domain" description="GPI inositol-deacylase winged helix" evidence="5">
    <location>
        <begin position="407"/>
        <end position="484"/>
    </location>
</feature>
<proteinExistence type="predicted"/>
<feature type="repeat" description="ANK" evidence="3">
    <location>
        <begin position="841"/>
        <end position="873"/>
    </location>
</feature>
<dbReference type="PANTHER" id="PTHR24198">
    <property type="entry name" value="ANKYRIN REPEAT AND PROTEIN KINASE DOMAIN-CONTAINING PROTEIN"/>
    <property type="match status" value="1"/>
</dbReference>
<dbReference type="PROSITE" id="PS50088">
    <property type="entry name" value="ANK_REPEAT"/>
    <property type="match status" value="9"/>
</dbReference>
<keyword evidence="2 3" id="KW-0040">ANK repeat</keyword>
<reference evidence="7 8" key="1">
    <citation type="submission" date="2019-06" db="EMBL/GenBank/DDBJ databases">
        <authorList>
            <person name="Palmer J.M."/>
        </authorList>
    </citation>
    <scope>NUCLEOTIDE SEQUENCE [LARGE SCALE GENOMIC DNA]</scope>
    <source>
        <strain evidence="7 8">TWF106</strain>
    </source>
</reference>
<organism evidence="7 8">
    <name type="scientific">Orbilia oligospora</name>
    <name type="common">Nematode-trapping fungus</name>
    <name type="synonym">Arthrobotrys oligospora</name>
    <dbReference type="NCBI Taxonomy" id="2813651"/>
    <lineage>
        <taxon>Eukaryota</taxon>
        <taxon>Fungi</taxon>
        <taxon>Dikarya</taxon>
        <taxon>Ascomycota</taxon>
        <taxon>Pezizomycotina</taxon>
        <taxon>Orbiliomycetes</taxon>
        <taxon>Orbiliales</taxon>
        <taxon>Orbiliaceae</taxon>
        <taxon>Orbilia</taxon>
    </lineage>
</organism>
<dbReference type="Gene3D" id="1.25.40.20">
    <property type="entry name" value="Ankyrin repeat-containing domain"/>
    <property type="match status" value="3"/>
</dbReference>
<dbReference type="PRINTS" id="PR01415">
    <property type="entry name" value="ANKYRIN"/>
</dbReference>
<evidence type="ECO:0000256" key="3">
    <source>
        <dbReference type="PROSITE-ProRule" id="PRU00023"/>
    </source>
</evidence>
<dbReference type="InterPro" id="IPR036770">
    <property type="entry name" value="Ankyrin_rpt-contain_sf"/>
</dbReference>
<dbReference type="SUPFAM" id="SSF53167">
    <property type="entry name" value="Purine and uridine phosphorylases"/>
    <property type="match status" value="1"/>
</dbReference>
<evidence type="ECO:0000313" key="7">
    <source>
        <dbReference type="EMBL" id="KAF3207634.1"/>
    </source>
</evidence>
<evidence type="ECO:0000256" key="2">
    <source>
        <dbReference type="ARBA" id="ARBA00023043"/>
    </source>
</evidence>
<keyword evidence="1" id="KW-0677">Repeat</keyword>
<dbReference type="AlphaFoldDB" id="A0A7C8UFR6"/>
<dbReference type="GO" id="GO:0003824">
    <property type="term" value="F:catalytic activity"/>
    <property type="evidence" value="ECO:0007669"/>
    <property type="project" value="InterPro"/>
</dbReference>
<dbReference type="Gene3D" id="3.40.50.1580">
    <property type="entry name" value="Nucleoside phosphorylase domain"/>
    <property type="match status" value="1"/>
</dbReference>
<feature type="domain" description="Nucleoside phosphorylase" evidence="4">
    <location>
        <begin position="15"/>
        <end position="147"/>
    </location>
</feature>
<sequence>MESRTKLSHEDYHVGWICALPKERTAASTMLDRTHPNLRVPANDQNTYTLGTVGKHSVVIACLPKGAIGTNEAATVIAQMFSTFPSIKIVLMVGIGGGIPPKVRLGDVVVGTEVIQWDFGKAEHNGVFKLTSKPKQPPRALLTVISELESGHDLGESKIPQYLDDIKAKFPPKVIANDSTVGIAYIYCNFNRSHEQKLDNLLASLLKQLAAQSQSALPDIVKELHKSHFARQTRPSDQDIISTLRSVIKTYSRVFVIVDALDEYPASNGRAKFLTELFHLHDKYGVNIFATSRFIPEITKIFECETMPESRATVEIRAHDEDVRNYLDGQISQLGDNLLEEYREHIKTEIANAARGMFLLAQFHFQRVKDSTTAKKLRAALKTLPSGDEGYDHAYENAMNRIQTYNSDSRNLATHVLSWITCARRALTTLELQHAMATEVNERQFDEDNIPEVNKMVSLCAGLITIDEESNIIRLVHYTTQEYFERTWVEWFPNAQTDITERCITYLLYDNILDENLDSFYSNGGGILKSKALRIYAVQNWGHHARISATEHTPLVSGLLENKVALLVCNDLMSWRGWGNFRETEGVHFAAYFGLWKSMTAMIGKGADLEIKDSTGRTPLHWAASEGHEVVTGVLVDNGADLEAKDDRGRTPLGWAVSERREVIVRLLVDKGANLETESDGRTPLGWALLGGYEAIVRLLVDKNVNLETKSDGWTPLGWAVSREYEAIVRLLVDKGVNLEAESYGWTPLGWAVLKGCKAIVRLLVDKGANLEVESDGRTPLGWAVLGGHEAIVRLLINKGANLEVESDGRTLLGLAVSEGCEAIVRLLIDKGAKLEARDVDGRTALQLAAFRGKPVVVSVLIEKGAKLEAKDRNGKTLLHLAVEGGLSVSDNQEGVVRLLLDNGGDPDAEDKNGRTPLDLAVQLEKELEEELVEKVKNDGSDPETKLKQLRAVKSVLLEKMHQTRDEEVPA</sequence>
<feature type="repeat" description="ANK" evidence="3">
    <location>
        <begin position="808"/>
        <end position="840"/>
    </location>
</feature>
<evidence type="ECO:0000313" key="8">
    <source>
        <dbReference type="Proteomes" id="UP000472727"/>
    </source>
</evidence>
<dbReference type="Pfam" id="PF22939">
    <property type="entry name" value="WHD_GPIID"/>
    <property type="match status" value="1"/>
</dbReference>
<dbReference type="PANTHER" id="PTHR24198:SF165">
    <property type="entry name" value="ANKYRIN REPEAT-CONTAINING PROTEIN-RELATED"/>
    <property type="match status" value="1"/>
</dbReference>
<gene>
    <name evidence="7" type="ORF">TWF106_011653</name>
</gene>
<dbReference type="SMART" id="SM00248">
    <property type="entry name" value="ANK"/>
    <property type="match status" value="10"/>
</dbReference>
<evidence type="ECO:0000256" key="1">
    <source>
        <dbReference type="ARBA" id="ARBA00022737"/>
    </source>
</evidence>
<dbReference type="EMBL" id="WIWS01000098">
    <property type="protein sequence ID" value="KAF3207634.1"/>
    <property type="molecule type" value="Genomic_DNA"/>
</dbReference>
<dbReference type="InterPro" id="IPR056884">
    <property type="entry name" value="NPHP3-like_N"/>
</dbReference>
<dbReference type="SUPFAM" id="SSF48403">
    <property type="entry name" value="Ankyrin repeat"/>
    <property type="match status" value="1"/>
</dbReference>
<dbReference type="Pfam" id="PF00023">
    <property type="entry name" value="Ank"/>
    <property type="match status" value="2"/>
</dbReference>
<dbReference type="InterPro" id="IPR054471">
    <property type="entry name" value="GPIID_WHD"/>
</dbReference>
<dbReference type="GO" id="GO:0009116">
    <property type="term" value="P:nucleoside metabolic process"/>
    <property type="evidence" value="ECO:0007669"/>
    <property type="project" value="InterPro"/>
</dbReference>
<protein>
    <submittedName>
        <fullName evidence="7">Uncharacterized protein</fullName>
    </submittedName>
</protein>
<feature type="repeat" description="ANK" evidence="3">
    <location>
        <begin position="744"/>
        <end position="776"/>
    </location>
</feature>
<feature type="repeat" description="ANK" evidence="3">
    <location>
        <begin position="712"/>
        <end position="744"/>
    </location>
</feature>
<dbReference type="InterPro" id="IPR035994">
    <property type="entry name" value="Nucleoside_phosphorylase_sf"/>
</dbReference>
<evidence type="ECO:0000259" key="6">
    <source>
        <dbReference type="Pfam" id="PF24883"/>
    </source>
</evidence>
<evidence type="ECO:0000259" key="4">
    <source>
        <dbReference type="Pfam" id="PF01048"/>
    </source>
</evidence>
<name>A0A7C8UFR6_ORBOL</name>
<dbReference type="Proteomes" id="UP000472727">
    <property type="component" value="Unassembled WGS sequence"/>
</dbReference>
<feature type="repeat" description="ANK" evidence="3">
    <location>
        <begin position="680"/>
        <end position="712"/>
    </location>
</feature>
<dbReference type="InterPro" id="IPR002110">
    <property type="entry name" value="Ankyrin_rpt"/>
</dbReference>
<feature type="repeat" description="ANK" evidence="3">
    <location>
        <begin position="615"/>
        <end position="647"/>
    </location>
</feature>
<evidence type="ECO:0000259" key="5">
    <source>
        <dbReference type="Pfam" id="PF22939"/>
    </source>
</evidence>
<dbReference type="InterPro" id="IPR000845">
    <property type="entry name" value="Nucleoside_phosphorylase_d"/>
</dbReference>
<dbReference type="Pfam" id="PF24883">
    <property type="entry name" value="NPHP3_N"/>
    <property type="match status" value="1"/>
</dbReference>
<feature type="repeat" description="ANK" evidence="3">
    <location>
        <begin position="874"/>
        <end position="912"/>
    </location>
</feature>
<feature type="domain" description="Nephrocystin 3-like N-terminal" evidence="6">
    <location>
        <begin position="180"/>
        <end position="293"/>
    </location>
</feature>
<dbReference type="PROSITE" id="PS50297">
    <property type="entry name" value="ANK_REP_REGION"/>
    <property type="match status" value="9"/>
</dbReference>
<feature type="repeat" description="ANK" evidence="3">
    <location>
        <begin position="776"/>
        <end position="808"/>
    </location>
</feature>
<dbReference type="Pfam" id="PF01048">
    <property type="entry name" value="PNP_UDP_1"/>
    <property type="match status" value="1"/>
</dbReference>
<feature type="repeat" description="ANK" evidence="3">
    <location>
        <begin position="648"/>
        <end position="680"/>
    </location>
</feature>
<dbReference type="Pfam" id="PF12796">
    <property type="entry name" value="Ank_2"/>
    <property type="match status" value="3"/>
</dbReference>
<comment type="caution">
    <text evidence="7">The sequence shown here is derived from an EMBL/GenBank/DDBJ whole genome shotgun (WGS) entry which is preliminary data.</text>
</comment>